<keyword evidence="2" id="KW-0812">Transmembrane</keyword>
<evidence type="ECO:0000256" key="2">
    <source>
        <dbReference type="SAM" id="Phobius"/>
    </source>
</evidence>
<evidence type="ECO:0000313" key="4">
    <source>
        <dbReference type="Proteomes" id="UP000010799"/>
    </source>
</evidence>
<dbReference type="AlphaFoldDB" id="L0EW00"/>
<evidence type="ECO:0000313" key="3">
    <source>
        <dbReference type="EMBL" id="AGA65010.1"/>
    </source>
</evidence>
<dbReference type="STRING" id="1215343.B488_10180"/>
<evidence type="ECO:0000256" key="1">
    <source>
        <dbReference type="SAM" id="MobiDB-lite"/>
    </source>
</evidence>
<keyword evidence="2" id="KW-0472">Membrane</keyword>
<feature type="region of interest" description="Disordered" evidence="1">
    <location>
        <begin position="1"/>
        <end position="26"/>
    </location>
</feature>
<keyword evidence="4" id="KW-1185">Reference proteome</keyword>
<dbReference type="EMBL" id="CP003789">
    <property type="protein sequence ID" value="AGA65010.1"/>
    <property type="molecule type" value="Genomic_DNA"/>
</dbReference>
<reference evidence="3 4" key="1">
    <citation type="journal article" date="2012" name="Stand. Genomic Sci.">
        <title>Complete genome sequence of Liberibacter crescens BT-1.</title>
        <authorList>
            <person name="Leonard M.T."/>
            <person name="Fagen J.R."/>
            <person name="Davis-Richardson A.G."/>
            <person name="Davis M.J."/>
            <person name="Triplett E.W."/>
        </authorList>
    </citation>
    <scope>NUCLEOTIDE SEQUENCE [LARGE SCALE GENOMIC DNA]</scope>
    <source>
        <strain evidence="3 4">BT-1</strain>
    </source>
</reference>
<protein>
    <submittedName>
        <fullName evidence="3">Uncharacterized protein</fullName>
    </submittedName>
</protein>
<dbReference type="HOGENOM" id="CLU_1914495_0_0_5"/>
<dbReference type="KEGG" id="lcc:B488_10180"/>
<gene>
    <name evidence="3" type="ordered locus">B488_10180</name>
</gene>
<dbReference type="PATRIC" id="fig|1215343.11.peg.1046"/>
<accession>L0EW00</accession>
<feature type="transmembrane region" description="Helical" evidence="2">
    <location>
        <begin position="109"/>
        <end position="130"/>
    </location>
</feature>
<dbReference type="RefSeq" id="WP_015273435.1">
    <property type="nucleotide sequence ID" value="NC_019907.1"/>
</dbReference>
<organism evidence="3 4">
    <name type="scientific">Liberibacter crescens (strain BT-1)</name>
    <dbReference type="NCBI Taxonomy" id="1215343"/>
    <lineage>
        <taxon>Bacteria</taxon>
        <taxon>Pseudomonadati</taxon>
        <taxon>Pseudomonadota</taxon>
        <taxon>Alphaproteobacteria</taxon>
        <taxon>Hyphomicrobiales</taxon>
        <taxon>Rhizobiaceae</taxon>
        <taxon>Liberibacter</taxon>
    </lineage>
</organism>
<name>L0EW00_LIBCB</name>
<keyword evidence="2" id="KW-1133">Transmembrane helix</keyword>
<proteinExistence type="predicted"/>
<dbReference type="Proteomes" id="UP000010799">
    <property type="component" value="Chromosome"/>
</dbReference>
<sequence length="132" mass="15291">MSTPEFTEEKSSQPRSRNKKSAIDSEHISEKLDAGITSIKKDLKDIIIDVREFRSDIYTELKDTRIVYTELKNSHSQIIMHFQKTSLHIDEQLNNLSKKLDKLNENFRLTWLLLLGSMLAIILGLTVFILKS</sequence>